<evidence type="ECO:0000256" key="3">
    <source>
        <dbReference type="SAM" id="MobiDB-lite"/>
    </source>
</evidence>
<keyword evidence="6" id="KW-1185">Reference proteome</keyword>
<dbReference type="EMBL" id="LT553030">
    <property type="protein sequence ID" value="SAL99826.1"/>
    <property type="molecule type" value="Genomic_DNA"/>
</dbReference>
<reference evidence="5" key="1">
    <citation type="submission" date="2016-04" db="EMBL/GenBank/DDBJ databases">
        <authorList>
            <person name="Evans L.H."/>
            <person name="Alamgir A."/>
            <person name="Owens N."/>
            <person name="Weber N.D."/>
            <person name="Virtaneva K."/>
            <person name="Barbian K."/>
            <person name="Babar A."/>
            <person name="Rosenke K."/>
        </authorList>
    </citation>
    <scope>NUCLEOTIDE SEQUENCE [LARGE SCALE GENOMIC DNA]</scope>
    <source>
        <strain evidence="5">CBS 101.48</strain>
    </source>
</reference>
<dbReference type="PROSITE" id="PS50118">
    <property type="entry name" value="HMG_BOX_2"/>
    <property type="match status" value="1"/>
</dbReference>
<keyword evidence="2" id="KW-0539">Nucleus</keyword>
<dbReference type="OMA" id="DKWKQAY"/>
<dbReference type="GO" id="GO:0005634">
    <property type="term" value="C:nucleus"/>
    <property type="evidence" value="ECO:0007669"/>
    <property type="project" value="UniProtKB-UniRule"/>
</dbReference>
<feature type="compositionally biased region" description="Acidic residues" evidence="3">
    <location>
        <begin position="158"/>
        <end position="167"/>
    </location>
</feature>
<dbReference type="STRING" id="4829.A0A168N4Z8"/>
<accession>A0A168N4Z8</accession>
<gene>
    <name evidence="5" type="primary">ABSGL_05480.1 scaffold 7169</name>
</gene>
<feature type="compositionally biased region" description="Basic residues" evidence="3">
    <location>
        <begin position="177"/>
        <end position="191"/>
    </location>
</feature>
<evidence type="ECO:0000313" key="6">
    <source>
        <dbReference type="Proteomes" id="UP000078561"/>
    </source>
</evidence>
<feature type="compositionally biased region" description="Basic and acidic residues" evidence="3">
    <location>
        <begin position="90"/>
        <end position="111"/>
    </location>
</feature>
<dbReference type="InterPro" id="IPR009071">
    <property type="entry name" value="HMG_box_dom"/>
</dbReference>
<proteinExistence type="predicted"/>
<feature type="compositionally biased region" description="Low complexity" evidence="3">
    <location>
        <begin position="146"/>
        <end position="157"/>
    </location>
</feature>
<evidence type="ECO:0000313" key="5">
    <source>
        <dbReference type="EMBL" id="SAL99826.1"/>
    </source>
</evidence>
<protein>
    <recommendedName>
        <fullName evidence="4">HMG box domain-containing protein</fullName>
    </recommendedName>
</protein>
<dbReference type="InterPro" id="IPR036910">
    <property type="entry name" value="HMG_box_dom_sf"/>
</dbReference>
<dbReference type="InParanoid" id="A0A168N4Z8"/>
<keyword evidence="1 2" id="KW-0238">DNA-binding</keyword>
<evidence type="ECO:0000256" key="2">
    <source>
        <dbReference type="PROSITE-ProRule" id="PRU00267"/>
    </source>
</evidence>
<feature type="region of interest" description="Disordered" evidence="3">
    <location>
        <begin position="90"/>
        <end position="191"/>
    </location>
</feature>
<dbReference type="Gene3D" id="1.10.30.10">
    <property type="entry name" value="High mobility group box domain"/>
    <property type="match status" value="1"/>
</dbReference>
<dbReference type="Pfam" id="PF00505">
    <property type="entry name" value="HMG_box"/>
    <property type="match status" value="1"/>
</dbReference>
<dbReference type="OrthoDB" id="1919336at2759"/>
<dbReference type="PANTHER" id="PTHR48112">
    <property type="entry name" value="HIGH MOBILITY GROUP PROTEIN DSP1"/>
    <property type="match status" value="1"/>
</dbReference>
<evidence type="ECO:0000259" key="4">
    <source>
        <dbReference type="PROSITE" id="PS50118"/>
    </source>
</evidence>
<name>A0A168N4Z8_ABSGL</name>
<feature type="DNA-binding region" description="HMG box" evidence="2">
    <location>
        <begin position="49"/>
        <end position="117"/>
    </location>
</feature>
<dbReference type="GO" id="GO:0003677">
    <property type="term" value="F:DNA binding"/>
    <property type="evidence" value="ECO:0007669"/>
    <property type="project" value="UniProtKB-UniRule"/>
</dbReference>
<dbReference type="PRINTS" id="PR00886">
    <property type="entry name" value="HIGHMOBLTY12"/>
</dbReference>
<dbReference type="AlphaFoldDB" id="A0A168N4Z8"/>
<organism evidence="5">
    <name type="scientific">Absidia glauca</name>
    <name type="common">Pin mould</name>
    <dbReference type="NCBI Taxonomy" id="4829"/>
    <lineage>
        <taxon>Eukaryota</taxon>
        <taxon>Fungi</taxon>
        <taxon>Fungi incertae sedis</taxon>
        <taxon>Mucoromycota</taxon>
        <taxon>Mucoromycotina</taxon>
        <taxon>Mucoromycetes</taxon>
        <taxon>Mucorales</taxon>
        <taxon>Cunninghamellaceae</taxon>
        <taxon>Absidia</taxon>
    </lineage>
</organism>
<dbReference type="SUPFAM" id="SSF47095">
    <property type="entry name" value="HMG-box"/>
    <property type="match status" value="1"/>
</dbReference>
<feature type="domain" description="HMG box" evidence="4">
    <location>
        <begin position="49"/>
        <end position="117"/>
    </location>
</feature>
<dbReference type="Proteomes" id="UP000078561">
    <property type="component" value="Unassembled WGS sequence"/>
</dbReference>
<dbReference type="SMART" id="SM00398">
    <property type="entry name" value="HMG"/>
    <property type="match status" value="1"/>
</dbReference>
<evidence type="ECO:0000256" key="1">
    <source>
        <dbReference type="ARBA" id="ARBA00023125"/>
    </source>
</evidence>
<sequence>MPSNSQLSEAFKAVGESMVSLGKLLADTHGDSAQPVVAKKRVKRDVNAPKKNYSSYLHYCMSNRERLMKAHPAMTQPDVAKLLGEEWRNLTDAQKEPYRKSAVDDKVRYDNEMASYKPAPEGEDSQEAAVPAKKKARTPAAPKPTPAAVQAPAAPATTDDDEDEEEKEDKVKEKKAEKKAKKAKKNKKDKK</sequence>
<dbReference type="InterPro" id="IPR050342">
    <property type="entry name" value="HMGB"/>
</dbReference>